<feature type="domain" description="Tyr recombinase" evidence="11">
    <location>
        <begin position="108"/>
        <end position="291"/>
    </location>
</feature>
<dbReference type="HAMAP" id="MF_01808">
    <property type="entry name" value="Recomb_XerC_XerD"/>
    <property type="match status" value="1"/>
</dbReference>
<organism evidence="13 14">
    <name type="scientific">Terrimicrobium sacchariphilum</name>
    <dbReference type="NCBI Taxonomy" id="690879"/>
    <lineage>
        <taxon>Bacteria</taxon>
        <taxon>Pseudomonadati</taxon>
        <taxon>Verrucomicrobiota</taxon>
        <taxon>Terrimicrobiia</taxon>
        <taxon>Terrimicrobiales</taxon>
        <taxon>Terrimicrobiaceae</taxon>
        <taxon>Terrimicrobium</taxon>
    </lineage>
</organism>
<dbReference type="Gene3D" id="1.10.443.10">
    <property type="entry name" value="Intergrase catalytic core"/>
    <property type="match status" value="1"/>
</dbReference>
<dbReference type="Proteomes" id="UP000076023">
    <property type="component" value="Unassembled WGS sequence"/>
</dbReference>
<dbReference type="NCBIfam" id="NF001399">
    <property type="entry name" value="PRK00283.1"/>
    <property type="match status" value="1"/>
</dbReference>
<dbReference type="GO" id="GO:0051301">
    <property type="term" value="P:cell division"/>
    <property type="evidence" value="ECO:0007669"/>
    <property type="project" value="UniProtKB-KW"/>
</dbReference>
<reference evidence="14" key="1">
    <citation type="journal article" date="2017" name="Genome Announc.">
        <title>Draft Genome Sequence of Terrimicrobium sacchariphilum NM-5T, a Facultative Anaerobic Soil Bacterium of the Class Spartobacteria.</title>
        <authorList>
            <person name="Qiu Y.L."/>
            <person name="Tourlousse D.M."/>
            <person name="Matsuura N."/>
            <person name="Ohashi A."/>
            <person name="Sekiguchi Y."/>
        </authorList>
    </citation>
    <scope>NUCLEOTIDE SEQUENCE [LARGE SCALE GENOMIC DNA]</scope>
    <source>
        <strain evidence="14">NM-5</strain>
    </source>
</reference>
<feature type="active site" evidence="10">
    <location>
        <position position="269"/>
    </location>
</feature>
<keyword evidence="9 10" id="KW-0131">Cell cycle</keyword>
<dbReference type="InterPro" id="IPR050090">
    <property type="entry name" value="Tyrosine_recombinase_XerCD"/>
</dbReference>
<keyword evidence="8 10" id="KW-0233">DNA recombination</keyword>
<keyword evidence="14" id="KW-1185">Reference proteome</keyword>
<dbReference type="NCBIfam" id="NF040815">
    <property type="entry name" value="recomb_XerA_Arch"/>
    <property type="match status" value="1"/>
</dbReference>
<protein>
    <recommendedName>
        <fullName evidence="10">Tyrosine recombinase XerC</fullName>
    </recommendedName>
</protein>
<comment type="subunit">
    <text evidence="10">Forms a cyclic heterotetrameric complex composed of two molecules of XerC and two molecules of XerD.</text>
</comment>
<dbReference type="SUPFAM" id="SSF56349">
    <property type="entry name" value="DNA breaking-rejoining enzymes"/>
    <property type="match status" value="1"/>
</dbReference>
<feature type="active site" evidence="10">
    <location>
        <position position="243"/>
    </location>
</feature>
<evidence type="ECO:0000313" key="13">
    <source>
        <dbReference type="EMBL" id="GAT33510.1"/>
    </source>
</evidence>
<dbReference type="InterPro" id="IPR023009">
    <property type="entry name" value="Tyrosine_recombinase_XerC/XerD"/>
</dbReference>
<evidence type="ECO:0000256" key="8">
    <source>
        <dbReference type="ARBA" id="ARBA00023172"/>
    </source>
</evidence>
<comment type="similarity">
    <text evidence="10">Belongs to the 'phage' integrase family. XerC subfamily.</text>
</comment>
<dbReference type="PROSITE" id="PS51898">
    <property type="entry name" value="TYR_RECOMBINASE"/>
    <property type="match status" value="1"/>
</dbReference>
<feature type="domain" description="Core-binding (CB)" evidence="12">
    <location>
        <begin position="1"/>
        <end position="87"/>
    </location>
</feature>
<dbReference type="GO" id="GO:0009037">
    <property type="term" value="F:tyrosine-based site-specific recombinase activity"/>
    <property type="evidence" value="ECO:0007669"/>
    <property type="project" value="UniProtKB-UniRule"/>
</dbReference>
<accession>A0A146G7H4</accession>
<dbReference type="GO" id="GO:0007059">
    <property type="term" value="P:chromosome segregation"/>
    <property type="evidence" value="ECO:0007669"/>
    <property type="project" value="UniProtKB-UniRule"/>
</dbReference>
<keyword evidence="3 10" id="KW-0963">Cytoplasm</keyword>
<comment type="subcellular location">
    <subcellularLocation>
        <location evidence="1 10">Cytoplasm</location>
    </subcellularLocation>
</comment>
<dbReference type="RefSeq" id="WP_075079237.1">
    <property type="nucleotide sequence ID" value="NZ_BDCO01000002.1"/>
</dbReference>
<proteinExistence type="inferred from homology"/>
<dbReference type="PANTHER" id="PTHR30349">
    <property type="entry name" value="PHAGE INTEGRASE-RELATED"/>
    <property type="match status" value="1"/>
</dbReference>
<dbReference type="InterPro" id="IPR004107">
    <property type="entry name" value="Integrase_SAM-like_N"/>
</dbReference>
<evidence type="ECO:0000256" key="3">
    <source>
        <dbReference type="ARBA" id="ARBA00022490"/>
    </source>
</evidence>
<gene>
    <name evidence="10" type="primary">xerC</name>
    <name evidence="13" type="ORF">TSACC_21927</name>
</gene>
<dbReference type="GO" id="GO:0006313">
    <property type="term" value="P:DNA transposition"/>
    <property type="evidence" value="ECO:0007669"/>
    <property type="project" value="UniProtKB-UniRule"/>
</dbReference>
<dbReference type="Pfam" id="PF02899">
    <property type="entry name" value="Phage_int_SAM_1"/>
    <property type="match status" value="1"/>
</dbReference>
<dbReference type="InterPro" id="IPR010998">
    <property type="entry name" value="Integrase_recombinase_N"/>
</dbReference>
<evidence type="ECO:0000313" key="14">
    <source>
        <dbReference type="Proteomes" id="UP000076023"/>
    </source>
</evidence>
<dbReference type="GO" id="GO:0003677">
    <property type="term" value="F:DNA binding"/>
    <property type="evidence" value="ECO:0007669"/>
    <property type="project" value="UniProtKB-UniRule"/>
</dbReference>
<dbReference type="NCBIfam" id="TIGR02225">
    <property type="entry name" value="recomb_XerD"/>
    <property type="match status" value="1"/>
</dbReference>
<feature type="active site" evidence="10">
    <location>
        <position position="172"/>
    </location>
</feature>
<feature type="active site" evidence="10">
    <location>
        <position position="246"/>
    </location>
</feature>
<keyword evidence="7 10" id="KW-0238">DNA-binding</keyword>
<evidence type="ECO:0000256" key="1">
    <source>
        <dbReference type="ARBA" id="ARBA00004496"/>
    </source>
</evidence>
<evidence type="ECO:0000256" key="6">
    <source>
        <dbReference type="ARBA" id="ARBA00022908"/>
    </source>
</evidence>
<comment type="caution">
    <text evidence="13">The sequence shown here is derived from an EMBL/GenBank/DDBJ whole genome shotgun (WGS) entry which is preliminary data.</text>
</comment>
<evidence type="ECO:0000256" key="9">
    <source>
        <dbReference type="ARBA" id="ARBA00023306"/>
    </source>
</evidence>
<sequence>MTAPEAIDTFILYLATERGLSDNYQLSTRRSLESFASWLESHAKLTLGKVTPATITDYLAWRKRAGLAAASVKIEAVAIRIFFRFLHFRQIIPHDPAENLPTPRIERYLPETLNPRDVERLLSAVDTNHELGRRDRAILELLYASGLRVSELCNARLENLHLEEGFIRVTGKGNKTRLVPVGQKAIEALQSYLTEERPALVAKKTGAEIFLSVRGKRLTPQRIWQLVKHYASIAQIDQTVYPHIFRHSFATHLLGGGADLRIIQEMLGHADISTTQIYTHVDSSRLKQVHRKFHPRA</sequence>
<evidence type="ECO:0000256" key="10">
    <source>
        <dbReference type="HAMAP-Rule" id="MF_01808"/>
    </source>
</evidence>
<dbReference type="InterPro" id="IPR013762">
    <property type="entry name" value="Integrase-like_cat_sf"/>
</dbReference>
<keyword evidence="4 10" id="KW-0132">Cell division</keyword>
<dbReference type="AlphaFoldDB" id="A0A146G7H4"/>
<name>A0A146G7H4_TERSA</name>
<dbReference type="PANTHER" id="PTHR30349:SF81">
    <property type="entry name" value="TYROSINE RECOMBINASE XERC"/>
    <property type="match status" value="1"/>
</dbReference>
<dbReference type="InterPro" id="IPR011932">
    <property type="entry name" value="Recomb_XerD"/>
</dbReference>
<evidence type="ECO:0000256" key="4">
    <source>
        <dbReference type="ARBA" id="ARBA00022618"/>
    </source>
</evidence>
<dbReference type="EMBL" id="BDCO01000002">
    <property type="protein sequence ID" value="GAT33510.1"/>
    <property type="molecule type" value="Genomic_DNA"/>
</dbReference>
<evidence type="ECO:0000259" key="11">
    <source>
        <dbReference type="PROSITE" id="PS51898"/>
    </source>
</evidence>
<dbReference type="Pfam" id="PF00589">
    <property type="entry name" value="Phage_integrase"/>
    <property type="match status" value="1"/>
</dbReference>
<dbReference type="CDD" id="cd00798">
    <property type="entry name" value="INT_XerDC_C"/>
    <property type="match status" value="1"/>
</dbReference>
<dbReference type="GO" id="GO:0005737">
    <property type="term" value="C:cytoplasm"/>
    <property type="evidence" value="ECO:0007669"/>
    <property type="project" value="UniProtKB-SubCell"/>
</dbReference>
<dbReference type="FunCoup" id="A0A146G7H4">
    <property type="interactions" value="179"/>
</dbReference>
<dbReference type="InterPro" id="IPR011010">
    <property type="entry name" value="DNA_brk_join_enz"/>
</dbReference>
<dbReference type="OrthoDB" id="9801717at2"/>
<keyword evidence="6 10" id="KW-0229">DNA integration</keyword>
<evidence type="ECO:0000256" key="7">
    <source>
        <dbReference type="ARBA" id="ARBA00023125"/>
    </source>
</evidence>
<feature type="active site" description="O-(3'-phospho-DNA)-tyrosine intermediate" evidence="10">
    <location>
        <position position="278"/>
    </location>
</feature>
<dbReference type="InterPro" id="IPR002104">
    <property type="entry name" value="Integrase_catalytic"/>
</dbReference>
<dbReference type="InterPro" id="IPR044068">
    <property type="entry name" value="CB"/>
</dbReference>
<dbReference type="PROSITE" id="PS51900">
    <property type="entry name" value="CB"/>
    <property type="match status" value="1"/>
</dbReference>
<evidence type="ECO:0000259" key="12">
    <source>
        <dbReference type="PROSITE" id="PS51900"/>
    </source>
</evidence>
<evidence type="ECO:0000256" key="5">
    <source>
        <dbReference type="ARBA" id="ARBA00022829"/>
    </source>
</evidence>
<comment type="function">
    <text evidence="10">Site-specific tyrosine recombinase, which acts by catalyzing the cutting and rejoining of the recombining DNA molecules. The XerC-XerD complex is essential to convert dimers of the bacterial chromosome into monomers to permit their segregation at cell division. It also contributes to the segregational stability of plasmids.</text>
</comment>
<dbReference type="InParanoid" id="A0A146G7H4"/>
<evidence type="ECO:0000256" key="2">
    <source>
        <dbReference type="ARBA" id="ARBA00010450"/>
    </source>
</evidence>
<comment type="similarity">
    <text evidence="2">Belongs to the 'phage' integrase family. XerD subfamily.</text>
</comment>
<feature type="active site" evidence="10">
    <location>
        <position position="148"/>
    </location>
</feature>
<dbReference type="Gene3D" id="1.10.150.130">
    <property type="match status" value="1"/>
</dbReference>
<keyword evidence="5 10" id="KW-0159">Chromosome partition</keyword>
<dbReference type="STRING" id="690879.TSACC_21927"/>